<feature type="domain" description="LysM" evidence="2">
    <location>
        <begin position="363"/>
        <end position="407"/>
    </location>
</feature>
<gene>
    <name evidence="3" type="primary">pilW</name>
    <name evidence="3" type="ORF">RM573_07815</name>
</gene>
<keyword evidence="4" id="KW-1185">Reference proteome</keyword>
<dbReference type="InterPro" id="IPR019734">
    <property type="entry name" value="TPR_rpt"/>
</dbReference>
<evidence type="ECO:0000256" key="1">
    <source>
        <dbReference type="PROSITE-ProRule" id="PRU00339"/>
    </source>
</evidence>
<dbReference type="Proteomes" id="UP001266357">
    <property type="component" value="Unassembled WGS sequence"/>
</dbReference>
<dbReference type="RefSeq" id="WP_311579753.1">
    <property type="nucleotide sequence ID" value="NZ_JAVRIF010000003.1"/>
</dbReference>
<dbReference type="PANTHER" id="PTHR44809:SF1">
    <property type="entry name" value="PROTEIN O-MANNOSYL-TRANSFERASE TMTC1"/>
    <property type="match status" value="1"/>
</dbReference>
<feature type="repeat" description="TPR" evidence="1">
    <location>
        <begin position="148"/>
        <end position="181"/>
    </location>
</feature>
<evidence type="ECO:0000259" key="2">
    <source>
        <dbReference type="PROSITE" id="PS51782"/>
    </source>
</evidence>
<organism evidence="3 4">
    <name type="scientific">Thalassotalea castellviae</name>
    <dbReference type="NCBI Taxonomy" id="3075612"/>
    <lineage>
        <taxon>Bacteria</taxon>
        <taxon>Pseudomonadati</taxon>
        <taxon>Pseudomonadota</taxon>
        <taxon>Gammaproteobacteria</taxon>
        <taxon>Alteromonadales</taxon>
        <taxon>Colwelliaceae</taxon>
        <taxon>Thalassotalea</taxon>
    </lineage>
</organism>
<dbReference type="PROSITE" id="PS51782">
    <property type="entry name" value="LYSM"/>
    <property type="match status" value="1"/>
</dbReference>
<feature type="repeat" description="TPR" evidence="1">
    <location>
        <begin position="78"/>
        <end position="111"/>
    </location>
</feature>
<evidence type="ECO:0000313" key="3">
    <source>
        <dbReference type="EMBL" id="MDT0603501.1"/>
    </source>
</evidence>
<dbReference type="NCBIfam" id="TIGR02521">
    <property type="entry name" value="type_IV_pilW"/>
    <property type="match status" value="1"/>
</dbReference>
<dbReference type="CDD" id="cd00118">
    <property type="entry name" value="LysM"/>
    <property type="match status" value="1"/>
</dbReference>
<dbReference type="InterPro" id="IPR052943">
    <property type="entry name" value="TMTC_O-mannosyl-trnsfr"/>
</dbReference>
<dbReference type="Pfam" id="PF14559">
    <property type="entry name" value="TPR_19"/>
    <property type="match status" value="1"/>
</dbReference>
<dbReference type="InterPro" id="IPR013360">
    <property type="entry name" value="Pilus_4_PilW"/>
</dbReference>
<dbReference type="SUPFAM" id="SSF81901">
    <property type="entry name" value="HCP-like"/>
    <property type="match status" value="1"/>
</dbReference>
<dbReference type="PANTHER" id="PTHR44809">
    <property type="match status" value="1"/>
</dbReference>
<dbReference type="SMART" id="SM00028">
    <property type="entry name" value="TPR"/>
    <property type="match status" value="5"/>
</dbReference>
<dbReference type="Gene3D" id="1.25.40.10">
    <property type="entry name" value="Tetratricopeptide repeat domain"/>
    <property type="match status" value="1"/>
</dbReference>
<accession>A0ABU2ZZZ9</accession>
<keyword evidence="1" id="KW-0802">TPR repeat</keyword>
<comment type="caution">
    <text evidence="3">The sequence shown here is derived from an EMBL/GenBank/DDBJ whole genome shotgun (WGS) entry which is preliminary data.</text>
</comment>
<dbReference type="EMBL" id="JAVRIF010000003">
    <property type="protein sequence ID" value="MDT0603501.1"/>
    <property type="molecule type" value="Genomic_DNA"/>
</dbReference>
<reference evidence="3 4" key="1">
    <citation type="submission" date="2023-09" db="EMBL/GenBank/DDBJ databases">
        <authorList>
            <person name="Rey-Velasco X."/>
        </authorList>
    </citation>
    <scope>NUCLEOTIDE SEQUENCE [LARGE SCALE GENOMIC DNA]</scope>
    <source>
        <strain evidence="3 4">W431</strain>
    </source>
</reference>
<dbReference type="SMART" id="SM00257">
    <property type="entry name" value="LysM"/>
    <property type="match status" value="1"/>
</dbReference>
<dbReference type="InterPro" id="IPR036779">
    <property type="entry name" value="LysM_dom_sf"/>
</dbReference>
<protein>
    <submittedName>
        <fullName evidence="3">Type IV pilus biogenesis/stability protein PilW</fullName>
    </submittedName>
</protein>
<proteinExistence type="predicted"/>
<dbReference type="InterPro" id="IPR011990">
    <property type="entry name" value="TPR-like_helical_dom_sf"/>
</dbReference>
<name>A0ABU2ZZZ9_9GAMM</name>
<dbReference type="Gene3D" id="3.10.350.10">
    <property type="entry name" value="LysM domain"/>
    <property type="match status" value="1"/>
</dbReference>
<dbReference type="PROSITE" id="PS50005">
    <property type="entry name" value="TPR"/>
    <property type="match status" value="2"/>
</dbReference>
<dbReference type="InterPro" id="IPR018392">
    <property type="entry name" value="LysM"/>
</dbReference>
<evidence type="ECO:0000313" key="4">
    <source>
        <dbReference type="Proteomes" id="UP001266357"/>
    </source>
</evidence>
<sequence length="419" mass="47118">MDKYLKFLVSLPVVIVLTGCVTQNYENDKSTPVIENESTNNEIAMTRISLGLGYLKMGNTTQAKLNLEKAKRFAPKLVQVHTAFAHYFDSVGEPEQAIASYETALSIKPEDADTLNNYGVFLCKQQRYQDAEKQILKAIAQPSYILVSQSYENLALCQLKAQAFDKAELYFDKAILHSPSSASALLHMVRLQYAKAEYKKALVFLKRYEKATRRFSANALALAYKIFEKQRDPKTAKNYATMLVKMFPNSYETKQYLLTGLSEIEADQLAKTYQESLRGQQQPKKRVVVLSPKTSNTTVTENVVNKHKTAKKTSASLVKEKVIKTTDSTVKNTPKIPQANTKTLASKTSINAGSTAQQMVSLPIHLVVKGDSLYSISKKYNIHMKAIMRWNKLKHNSILKIGDVIYLANPKKIAKPEEQ</sequence>
<dbReference type="PROSITE" id="PS51257">
    <property type="entry name" value="PROKAR_LIPOPROTEIN"/>
    <property type="match status" value="1"/>
</dbReference>
<dbReference type="SUPFAM" id="SSF54106">
    <property type="entry name" value="LysM domain"/>
    <property type="match status" value="1"/>
</dbReference>
<dbReference type="Pfam" id="PF01476">
    <property type="entry name" value="LysM"/>
    <property type="match status" value="1"/>
</dbReference>